<dbReference type="InterPro" id="IPR043725">
    <property type="entry name" value="DUF5667"/>
</dbReference>
<feature type="chain" id="PRO_5009582692" description="DUF5667 domain-containing protein" evidence="1">
    <location>
        <begin position="23"/>
        <end position="364"/>
    </location>
</feature>
<sequence length="364" mass="41281">MKILNFLILSFCLLFAFSIVLAQETENGTQAVALDENVSAQDLGVSESTVLPDSPFYFFKNMGRTIQSAITLDPVKKAALREKFANEKLIELKKMAEKTQDPEILKKATENFQKEVENVKNAVEKIKEKADGNNEVGKFLDKFIQQQTLQQRILEKLEAKVATTTMERIREAREQHLEKFGEVMTKLEDKNKLQERLEKNLDEVKGSQFKDFKNLETLKALEEKVPEAAKEAIQRAQENALKRLQGDVEKMSPEDQTKFQDYIEKIGGVKERQMEILDSLKTGVQNNPQVIQKLLQIRKNVIEQVKEEVACPQIAKPTATFCQNGRVIIKKDDKGCIAAFNCVMPAETNVAPIKSLLPKLAPVE</sequence>
<reference evidence="3 4" key="1">
    <citation type="journal article" date="2016" name="Nat. Commun.">
        <title>Thousands of microbial genomes shed light on interconnected biogeochemical processes in an aquifer system.</title>
        <authorList>
            <person name="Anantharaman K."/>
            <person name="Brown C.T."/>
            <person name="Hug L.A."/>
            <person name="Sharon I."/>
            <person name="Castelle C.J."/>
            <person name="Probst A.J."/>
            <person name="Thomas B.C."/>
            <person name="Singh A."/>
            <person name="Wilkins M.J."/>
            <person name="Karaoz U."/>
            <person name="Brodie E.L."/>
            <person name="Williams K.H."/>
            <person name="Hubbard S.S."/>
            <person name="Banfield J.F."/>
        </authorList>
    </citation>
    <scope>NUCLEOTIDE SEQUENCE [LARGE SCALE GENOMIC DNA]</scope>
</reference>
<gene>
    <name evidence="3" type="ORF">A2654_01185</name>
</gene>
<feature type="domain" description="DUF5667" evidence="2">
    <location>
        <begin position="50"/>
        <end position="162"/>
    </location>
</feature>
<organism evidence="3 4">
    <name type="scientific">Candidatus Nealsonbacteria bacterium RIFCSPHIGHO2_01_FULL_43_31</name>
    <dbReference type="NCBI Taxonomy" id="1801665"/>
    <lineage>
        <taxon>Bacteria</taxon>
        <taxon>Candidatus Nealsoniibacteriota</taxon>
    </lineage>
</organism>
<name>A0A1G2E2P4_9BACT</name>
<dbReference type="EMBL" id="MHMA01000025">
    <property type="protein sequence ID" value="OGZ20107.1"/>
    <property type="molecule type" value="Genomic_DNA"/>
</dbReference>
<comment type="caution">
    <text evidence="3">The sequence shown here is derived from an EMBL/GenBank/DDBJ whole genome shotgun (WGS) entry which is preliminary data.</text>
</comment>
<evidence type="ECO:0000256" key="1">
    <source>
        <dbReference type="SAM" id="SignalP"/>
    </source>
</evidence>
<evidence type="ECO:0000259" key="2">
    <source>
        <dbReference type="Pfam" id="PF18915"/>
    </source>
</evidence>
<evidence type="ECO:0000313" key="3">
    <source>
        <dbReference type="EMBL" id="OGZ20107.1"/>
    </source>
</evidence>
<keyword evidence="1" id="KW-0732">Signal</keyword>
<proteinExistence type="predicted"/>
<evidence type="ECO:0000313" key="4">
    <source>
        <dbReference type="Proteomes" id="UP000178721"/>
    </source>
</evidence>
<dbReference type="Proteomes" id="UP000178721">
    <property type="component" value="Unassembled WGS sequence"/>
</dbReference>
<dbReference type="AlphaFoldDB" id="A0A1G2E2P4"/>
<dbReference type="Pfam" id="PF18915">
    <property type="entry name" value="DUF5667"/>
    <property type="match status" value="1"/>
</dbReference>
<feature type="signal peptide" evidence="1">
    <location>
        <begin position="1"/>
        <end position="22"/>
    </location>
</feature>
<protein>
    <recommendedName>
        <fullName evidence="2">DUF5667 domain-containing protein</fullName>
    </recommendedName>
</protein>
<accession>A0A1G2E2P4</accession>